<evidence type="ECO:0000313" key="3">
    <source>
        <dbReference type="EMBL" id="AXO90010.1"/>
    </source>
</evidence>
<dbReference type="RefSeq" id="WP_116889339.1">
    <property type="nucleotide sequence ID" value="NZ_CP031641.1"/>
</dbReference>
<protein>
    <submittedName>
        <fullName evidence="3">N-acetyltransferase family protein</fullName>
    </submittedName>
</protein>
<dbReference type="InterPro" id="IPR016181">
    <property type="entry name" value="Acyl_CoA_acyltransferase"/>
</dbReference>
<keyword evidence="4" id="KW-1185">Reference proteome</keyword>
<dbReference type="SUPFAM" id="SSF55729">
    <property type="entry name" value="Acyl-CoA N-acyltransferases (Nat)"/>
    <property type="match status" value="1"/>
</dbReference>
<evidence type="ECO:0000259" key="2">
    <source>
        <dbReference type="PROSITE" id="PS51186"/>
    </source>
</evidence>
<organism evidence="3 4">
    <name type="scientific">Pseudomonas parafulva</name>
    <dbReference type="NCBI Taxonomy" id="157782"/>
    <lineage>
        <taxon>Bacteria</taxon>
        <taxon>Pseudomonadati</taxon>
        <taxon>Pseudomonadota</taxon>
        <taxon>Gammaproteobacteria</taxon>
        <taxon>Pseudomonadales</taxon>
        <taxon>Pseudomonadaceae</taxon>
        <taxon>Pseudomonas</taxon>
    </lineage>
</organism>
<dbReference type="Gene3D" id="3.40.630.30">
    <property type="match status" value="1"/>
</dbReference>
<gene>
    <name evidence="3" type="ORF">DZC75_19135</name>
</gene>
<proteinExistence type="predicted"/>
<dbReference type="Proteomes" id="UP000258127">
    <property type="component" value="Chromosome"/>
</dbReference>
<name>A0AAI8KDQ6_9PSED</name>
<dbReference type="Pfam" id="PF00583">
    <property type="entry name" value="Acetyltransf_1"/>
    <property type="match status" value="1"/>
</dbReference>
<dbReference type="AlphaFoldDB" id="A0AAI8KDQ6"/>
<dbReference type="InterPro" id="IPR000182">
    <property type="entry name" value="GNAT_dom"/>
</dbReference>
<accession>A0AAI8KDQ6</accession>
<dbReference type="GO" id="GO:0016747">
    <property type="term" value="F:acyltransferase activity, transferring groups other than amino-acyl groups"/>
    <property type="evidence" value="ECO:0007669"/>
    <property type="project" value="InterPro"/>
</dbReference>
<feature type="region of interest" description="Disordered" evidence="1">
    <location>
        <begin position="195"/>
        <end position="220"/>
    </location>
</feature>
<feature type="compositionally biased region" description="Low complexity" evidence="1">
    <location>
        <begin position="211"/>
        <end position="220"/>
    </location>
</feature>
<feature type="domain" description="N-acetyltransferase" evidence="2">
    <location>
        <begin position="14"/>
        <end position="177"/>
    </location>
</feature>
<evidence type="ECO:0000313" key="4">
    <source>
        <dbReference type="Proteomes" id="UP000258127"/>
    </source>
</evidence>
<dbReference type="PROSITE" id="PS51186">
    <property type="entry name" value="GNAT"/>
    <property type="match status" value="1"/>
</dbReference>
<dbReference type="CDD" id="cd04301">
    <property type="entry name" value="NAT_SF"/>
    <property type="match status" value="1"/>
</dbReference>
<reference evidence="3 4" key="1">
    <citation type="submission" date="2018-08" db="EMBL/GenBank/DDBJ databases">
        <authorList>
            <person name="Lee Y."/>
            <person name="Kakembo D."/>
        </authorList>
    </citation>
    <scope>NUCLEOTIDE SEQUENCE [LARGE SCALE GENOMIC DNA]</scope>
    <source>
        <strain evidence="3 4">JBCS1880</strain>
    </source>
</reference>
<dbReference type="EMBL" id="CP031641">
    <property type="protein sequence ID" value="AXO90010.1"/>
    <property type="molecule type" value="Genomic_DNA"/>
</dbReference>
<sequence>MIANRLNSRSELPPGVRRYTPEDLPTMTAIFNESALGGTSSPVLRAFSLEEMTFFVDCFVKEGDPIYVLERGGEVVAWLIVNRFSWGAQACRLTGEVSIYVRHDHVGSGVGIRLGQAAVVLARRYGFETLVAWIIEHNAASKRGVQGLGAAQWGRFPGIARFAELRADVVLYGLHLTSETSTDSGVRVEQACRADGTGLIRDRATPPPPRAASAGPDSPR</sequence>
<evidence type="ECO:0000256" key="1">
    <source>
        <dbReference type="SAM" id="MobiDB-lite"/>
    </source>
</evidence>